<dbReference type="SUPFAM" id="SSF55797">
    <property type="entry name" value="PR-1-like"/>
    <property type="match status" value="1"/>
</dbReference>
<accession>A0A0C2H265</accession>
<protein>
    <recommendedName>
        <fullName evidence="1">SCP domain-containing protein</fullName>
    </recommendedName>
</protein>
<feature type="domain" description="SCP" evidence="1">
    <location>
        <begin position="37"/>
        <end position="113"/>
    </location>
</feature>
<keyword evidence="3" id="KW-1185">Reference proteome</keyword>
<dbReference type="Gene3D" id="3.40.33.10">
    <property type="entry name" value="CAP"/>
    <property type="match status" value="1"/>
</dbReference>
<reference evidence="2 3" key="1">
    <citation type="submission" date="2013-12" db="EMBL/GenBank/DDBJ databases">
        <title>Draft genome of the parsitic nematode Ancylostoma duodenale.</title>
        <authorList>
            <person name="Mitreva M."/>
        </authorList>
    </citation>
    <scope>NUCLEOTIDE SEQUENCE [LARGE SCALE GENOMIC DNA]</scope>
    <source>
        <strain evidence="2 3">Zhejiang</strain>
    </source>
</reference>
<gene>
    <name evidence="2" type="ORF">ANCDUO_01827</name>
</gene>
<dbReference type="AlphaFoldDB" id="A0A0C2H265"/>
<dbReference type="InterPro" id="IPR035940">
    <property type="entry name" value="CAP_sf"/>
</dbReference>
<evidence type="ECO:0000313" key="3">
    <source>
        <dbReference type="Proteomes" id="UP000054047"/>
    </source>
</evidence>
<dbReference type="InterPro" id="IPR014044">
    <property type="entry name" value="CAP_dom"/>
</dbReference>
<evidence type="ECO:0000313" key="2">
    <source>
        <dbReference type="EMBL" id="KIH67840.1"/>
    </source>
</evidence>
<sequence>MIHSAAIPLKRDSAKYDCGDENSLAYGAAQKTSGCLYPPKAPQLTTRSQNYLRIDDCEIDRLDALQQAIKTWWRELADYGLTVSQMAFDRTTMVGCSVGTCRKDGFTLVVCEYDNHWVA</sequence>
<proteinExistence type="predicted"/>
<dbReference type="EMBL" id="KN726554">
    <property type="protein sequence ID" value="KIH67840.1"/>
    <property type="molecule type" value="Genomic_DNA"/>
</dbReference>
<dbReference type="Proteomes" id="UP000054047">
    <property type="component" value="Unassembled WGS sequence"/>
</dbReference>
<name>A0A0C2H265_9BILA</name>
<evidence type="ECO:0000259" key="1">
    <source>
        <dbReference type="Pfam" id="PF00188"/>
    </source>
</evidence>
<dbReference type="Pfam" id="PF00188">
    <property type="entry name" value="CAP"/>
    <property type="match status" value="1"/>
</dbReference>
<dbReference type="CDD" id="cd05380">
    <property type="entry name" value="CAP_euk"/>
    <property type="match status" value="1"/>
</dbReference>
<organism evidence="2 3">
    <name type="scientific">Ancylostoma duodenale</name>
    <dbReference type="NCBI Taxonomy" id="51022"/>
    <lineage>
        <taxon>Eukaryota</taxon>
        <taxon>Metazoa</taxon>
        <taxon>Ecdysozoa</taxon>
        <taxon>Nematoda</taxon>
        <taxon>Chromadorea</taxon>
        <taxon>Rhabditida</taxon>
        <taxon>Rhabditina</taxon>
        <taxon>Rhabditomorpha</taxon>
        <taxon>Strongyloidea</taxon>
        <taxon>Ancylostomatidae</taxon>
        <taxon>Ancylostomatinae</taxon>
        <taxon>Ancylostoma</taxon>
    </lineage>
</organism>
<dbReference type="OrthoDB" id="414826at2759"/>